<dbReference type="NCBIfam" id="TIGR00254">
    <property type="entry name" value="GGDEF"/>
    <property type="match status" value="1"/>
</dbReference>
<keyword evidence="5" id="KW-1185">Reference proteome</keyword>
<dbReference type="PANTHER" id="PTHR45138">
    <property type="entry name" value="REGULATORY COMPONENTS OF SENSORY TRANSDUCTION SYSTEM"/>
    <property type="match status" value="1"/>
</dbReference>
<dbReference type="InterPro" id="IPR050469">
    <property type="entry name" value="Diguanylate_Cyclase"/>
</dbReference>
<dbReference type="PROSITE" id="PS50887">
    <property type="entry name" value="GGDEF"/>
    <property type="match status" value="1"/>
</dbReference>
<dbReference type="AlphaFoldDB" id="B3SFA8"/>
<dbReference type="FunFam" id="3.30.70.270:FF:000001">
    <property type="entry name" value="Diguanylate cyclase domain protein"/>
    <property type="match status" value="1"/>
</dbReference>
<feature type="transmembrane region" description="Helical" evidence="2">
    <location>
        <begin position="54"/>
        <end position="71"/>
    </location>
</feature>
<dbReference type="GO" id="GO:0016829">
    <property type="term" value="F:lyase activity"/>
    <property type="evidence" value="ECO:0007669"/>
    <property type="project" value="UniProtKB-KW"/>
</dbReference>
<dbReference type="GO" id="GO:0052621">
    <property type="term" value="F:diguanylate cyclase activity"/>
    <property type="evidence" value="ECO:0000318"/>
    <property type="project" value="GO_Central"/>
</dbReference>
<feature type="non-terminal residue" evidence="4">
    <location>
        <position position="455"/>
    </location>
</feature>
<protein>
    <recommendedName>
        <fullName evidence="3">GGDEF domain-containing protein</fullName>
    </recommendedName>
</protein>
<reference evidence="4 5" key="1">
    <citation type="journal article" date="2008" name="Nature">
        <title>The Trichoplax genome and the nature of placozoans.</title>
        <authorList>
            <person name="Srivastava M."/>
            <person name="Begovic E."/>
            <person name="Chapman J."/>
            <person name="Putnam N.H."/>
            <person name="Hellsten U."/>
            <person name="Kawashima T."/>
            <person name="Kuo A."/>
            <person name="Mitros T."/>
            <person name="Salamov A."/>
            <person name="Carpenter M.L."/>
            <person name="Signorovitch A.Y."/>
            <person name="Moreno M.A."/>
            <person name="Kamm K."/>
            <person name="Grimwood J."/>
            <person name="Schmutz J."/>
            <person name="Shapiro H."/>
            <person name="Grigoriev I.V."/>
            <person name="Buss L.W."/>
            <person name="Schierwater B."/>
            <person name="Dellaporta S.L."/>
            <person name="Rokhsar D.S."/>
        </authorList>
    </citation>
    <scope>NUCLEOTIDE SEQUENCE [LARGE SCALE GENOMIC DNA]</scope>
    <source>
        <strain evidence="4 5">Grell-BS-1999</strain>
    </source>
</reference>
<dbReference type="Pfam" id="PF00990">
    <property type="entry name" value="GGDEF"/>
    <property type="match status" value="1"/>
</dbReference>
<dbReference type="eggNOG" id="ENOG502SE46">
    <property type="taxonomic scope" value="Eukaryota"/>
</dbReference>
<feature type="transmembrane region" description="Helical" evidence="2">
    <location>
        <begin position="158"/>
        <end position="178"/>
    </location>
</feature>
<dbReference type="InterPro" id="IPR000160">
    <property type="entry name" value="GGDEF_dom"/>
</dbReference>
<evidence type="ECO:0000256" key="1">
    <source>
        <dbReference type="ARBA" id="ARBA00023239"/>
    </source>
</evidence>
<gene>
    <name evidence="4" type="ORF">TRIADDRAFT_62909</name>
</gene>
<name>B3SFA8_TRIAD</name>
<dbReference type="Gene3D" id="3.30.70.270">
    <property type="match status" value="1"/>
</dbReference>
<feature type="transmembrane region" description="Helical" evidence="2">
    <location>
        <begin position="121"/>
        <end position="146"/>
    </location>
</feature>
<dbReference type="KEGG" id="tad:TRIADDRAFT_62909"/>
<dbReference type="EMBL" id="DS986084">
    <property type="protein sequence ID" value="EDV18587.1"/>
    <property type="molecule type" value="Genomic_DNA"/>
</dbReference>
<organism evidence="4 5">
    <name type="scientific">Trichoplax adhaerens</name>
    <name type="common">Trichoplax reptans</name>
    <dbReference type="NCBI Taxonomy" id="10228"/>
    <lineage>
        <taxon>Eukaryota</taxon>
        <taxon>Metazoa</taxon>
        <taxon>Placozoa</taxon>
        <taxon>Uniplacotomia</taxon>
        <taxon>Trichoplacea</taxon>
        <taxon>Trichoplacidae</taxon>
        <taxon>Trichoplax</taxon>
    </lineage>
</organism>
<dbReference type="CDD" id="cd01949">
    <property type="entry name" value="GGDEF"/>
    <property type="match status" value="1"/>
</dbReference>
<feature type="transmembrane region" description="Helical" evidence="2">
    <location>
        <begin position="83"/>
        <end position="101"/>
    </location>
</feature>
<dbReference type="SUPFAM" id="SSF55073">
    <property type="entry name" value="Nucleotide cyclase"/>
    <property type="match status" value="1"/>
</dbReference>
<proteinExistence type="predicted"/>
<evidence type="ECO:0000259" key="3">
    <source>
        <dbReference type="PROSITE" id="PS50887"/>
    </source>
</evidence>
<evidence type="ECO:0000313" key="4">
    <source>
        <dbReference type="EMBL" id="EDV18587.1"/>
    </source>
</evidence>
<evidence type="ECO:0000256" key="2">
    <source>
        <dbReference type="SAM" id="Phobius"/>
    </source>
</evidence>
<dbReference type="HOGENOM" id="CLU_000445_11_1_1"/>
<accession>B3SFA8</accession>
<keyword evidence="2" id="KW-0472">Membrane</keyword>
<sequence length="455" mass="50968">MFGALKQYVFSGVSRHYKDETNRRIMVVNLFAAVGMSITFLLGSRAFIDGEYSLSTTLYTASVVFAISQRLQVRFASAKARTWSITLLIICLMVLTLLLLITGGKDNTGPLWIYLVPPVTMFFAGFVRGLIALIAYTLVSAIVLFAFNDASFVANYTYAFKTRLLYSFLTVSFLSAFYEYSRQKSYDTALYLSEQFERQAKHDHLTQLLNRRGAQQCLEREYARMLRSKRKFSVAIADIDRFKSINDTLGHEQGDEVLRQISKVFSSRLRGQDILARWGGEEFMFIFTDTDEAGAVNALENIRDILNNAPLNINGSEIHVTSSFGVSEVNPDIDISCAVRRADQALYYAKDNGRDCVYICAVFLKHFSATLCKVFAIKVDLAMKWMKVALPIGVLLVGYLGMKGIEASASDNTITEEVDTRPTVTIEALSPEDVRVQLTSYGEITPLETTNLAAQ</sequence>
<dbReference type="PhylomeDB" id="B3SFA8"/>
<dbReference type="InterPro" id="IPR043128">
    <property type="entry name" value="Rev_trsase/Diguanyl_cyclase"/>
</dbReference>
<keyword evidence="2" id="KW-1133">Transmembrane helix</keyword>
<dbReference type="STRING" id="10228.B3SFA8"/>
<evidence type="ECO:0000313" key="5">
    <source>
        <dbReference type="Proteomes" id="UP000009022"/>
    </source>
</evidence>
<dbReference type="OrthoDB" id="19824at2759"/>
<dbReference type="SMART" id="SM00267">
    <property type="entry name" value="GGDEF"/>
    <property type="match status" value="1"/>
</dbReference>
<dbReference type="InterPro" id="IPR029787">
    <property type="entry name" value="Nucleotide_cyclase"/>
</dbReference>
<dbReference type="Proteomes" id="UP000009022">
    <property type="component" value="Unassembled WGS sequence"/>
</dbReference>
<dbReference type="InParanoid" id="B3SFA8"/>
<feature type="transmembrane region" description="Helical" evidence="2">
    <location>
        <begin position="25"/>
        <end position="48"/>
    </location>
</feature>
<keyword evidence="1" id="KW-0456">Lyase</keyword>
<keyword evidence="2" id="KW-0812">Transmembrane</keyword>
<feature type="domain" description="GGDEF" evidence="3">
    <location>
        <begin position="230"/>
        <end position="362"/>
    </location>
</feature>
<dbReference type="PANTHER" id="PTHR45138:SF9">
    <property type="entry name" value="DIGUANYLATE CYCLASE DGCM-RELATED"/>
    <property type="match status" value="1"/>
</dbReference>